<reference evidence="3 4" key="1">
    <citation type="submission" date="2015-05" db="EMBL/GenBank/DDBJ databases">
        <title>Draft genome sequence of the bacterium Gordonia jacobaea a new member of the Gordonia genus.</title>
        <authorList>
            <person name="Jimenez-Galisteo G."/>
            <person name="Dominguez A."/>
            <person name="Munoz E."/>
            <person name="Vinas M."/>
        </authorList>
    </citation>
    <scope>NUCLEOTIDE SEQUENCE [LARGE SCALE GENOMIC DNA]</scope>
    <source>
        <strain evidence="4">mv1</strain>
    </source>
</reference>
<keyword evidence="4" id="KW-1185">Reference proteome</keyword>
<proteinExistence type="predicted"/>
<dbReference type="Proteomes" id="UP000037247">
    <property type="component" value="Unassembled WGS sequence"/>
</dbReference>
<feature type="region of interest" description="Disordered" evidence="1">
    <location>
        <begin position="1181"/>
        <end position="1216"/>
    </location>
</feature>
<feature type="compositionally biased region" description="Polar residues" evidence="1">
    <location>
        <begin position="242"/>
        <end position="254"/>
    </location>
</feature>
<feature type="compositionally biased region" description="Low complexity" evidence="1">
    <location>
        <begin position="1181"/>
        <end position="1208"/>
    </location>
</feature>
<dbReference type="RefSeq" id="WP_049697936.1">
    <property type="nucleotide sequence ID" value="NZ_LDTZ01000014.1"/>
</dbReference>
<accession>A0ABR5IGN2</accession>
<gene>
    <name evidence="3" type="ORF">ABW18_05540</name>
</gene>
<dbReference type="PANTHER" id="PTHR47372:SF11">
    <property type="entry name" value="RE19971P"/>
    <property type="match status" value="1"/>
</dbReference>
<keyword evidence="2" id="KW-1133">Transmembrane helix</keyword>
<feature type="compositionally biased region" description="Basic and acidic residues" evidence="1">
    <location>
        <begin position="357"/>
        <end position="372"/>
    </location>
</feature>
<feature type="region of interest" description="Disordered" evidence="1">
    <location>
        <begin position="663"/>
        <end position="715"/>
    </location>
</feature>
<keyword evidence="2" id="KW-0812">Transmembrane</keyword>
<evidence type="ECO:0000256" key="2">
    <source>
        <dbReference type="SAM" id="Phobius"/>
    </source>
</evidence>
<dbReference type="Gene3D" id="1.10.530.10">
    <property type="match status" value="1"/>
</dbReference>
<evidence type="ECO:0000313" key="3">
    <source>
        <dbReference type="EMBL" id="KNA92727.1"/>
    </source>
</evidence>
<feature type="compositionally biased region" description="Basic and acidic residues" evidence="1">
    <location>
        <begin position="667"/>
        <end position="682"/>
    </location>
</feature>
<feature type="region of interest" description="Disordered" evidence="1">
    <location>
        <begin position="996"/>
        <end position="1035"/>
    </location>
</feature>
<evidence type="ECO:0008006" key="5">
    <source>
        <dbReference type="Google" id="ProtNLM"/>
    </source>
</evidence>
<feature type="compositionally biased region" description="Low complexity" evidence="1">
    <location>
        <begin position="256"/>
        <end position="265"/>
    </location>
</feature>
<feature type="region of interest" description="Disordered" evidence="1">
    <location>
        <begin position="343"/>
        <end position="372"/>
    </location>
</feature>
<feature type="transmembrane region" description="Helical" evidence="2">
    <location>
        <begin position="158"/>
        <end position="181"/>
    </location>
</feature>
<comment type="caution">
    <text evidence="3">The sequence shown here is derived from an EMBL/GenBank/DDBJ whole genome shotgun (WGS) entry which is preliminary data.</text>
</comment>
<feature type="compositionally biased region" description="Low complexity" evidence="1">
    <location>
        <begin position="1296"/>
        <end position="1323"/>
    </location>
</feature>
<dbReference type="EMBL" id="LDTZ01000014">
    <property type="protein sequence ID" value="KNA92727.1"/>
    <property type="molecule type" value="Genomic_DNA"/>
</dbReference>
<feature type="region of interest" description="Disordered" evidence="1">
    <location>
        <begin position="1279"/>
        <end position="1350"/>
    </location>
</feature>
<name>A0ABR5IGN2_9ACTN</name>
<organism evidence="3 4">
    <name type="scientific">Gordonia jacobaea</name>
    <dbReference type="NCBI Taxonomy" id="122202"/>
    <lineage>
        <taxon>Bacteria</taxon>
        <taxon>Bacillati</taxon>
        <taxon>Actinomycetota</taxon>
        <taxon>Actinomycetes</taxon>
        <taxon>Mycobacteriales</taxon>
        <taxon>Gordoniaceae</taxon>
        <taxon>Gordonia</taxon>
    </lineage>
</organism>
<protein>
    <recommendedName>
        <fullName evidence="5">NlpC/P60 domain-containing protein</fullName>
    </recommendedName>
</protein>
<evidence type="ECO:0000313" key="4">
    <source>
        <dbReference type="Proteomes" id="UP000037247"/>
    </source>
</evidence>
<sequence>MADRYGGTLKLRITPDASRFVSEVRAVAEQARKSASVKIPVEVDNRSLQRSLRTATRSSNATVKVDAEVNPRSLERSLRRATLASSTRVNVGLDPDFAGATARIETWARSLRPTVHVNIDYDRSAIDRLGRVLGGIASTGVRGTGNAAASAAGSFSNLSGAIGLAAAALAGLAAISLVPLIASASQALGVFALLPGVIGAAGASVATLGLGLGGVVDAFKASGDAATSAGGAATDAAHDQEQAAQRVTQAQESVTDAARAVSDAQQDARDAAKDLNDAYKDQARELEDVNQQLTDATLNTQDAALGLARAKADLQKTRQDRALGKASDLDVAEDQLRVQQAQNRLNKANTDQTRAGQDARDANQKGVDGGDKVVEAKKRLSDAADRETDANRRLRDAQWALNEAYYQQAHSTAAAAGGVDKYAEAMSKLSPNARQFVTDIKSLSGAFGELRNNVQDKLFDGLGQKIVDLSNNYLPTLNKGLGDIASGFNSGLSKIIDQMSRPENISAWSNIFSNTAASVDKFLGGLGYLGSALTTIASVGSDFLPGIGQSFQDTMQKFDEWIKGLDSNGKLKEFIQGAIDKFHELWDIGSKIVELVKNIFSGGKDTGDDMLKSISTTLDKWNQFLGSPEGQQKLKDFFEDVKQSAKDIASTISAAADIVHLVSGMGPRDDGKKKPTNIDESKSTGAGANSARLKDKDGNTVDSEGNPAWNPGESGLAATIPVIPKNGIIGKAGRGVAGLFGYSSRDGDDGAGSWDGGAWKQTGERWANVGKSVKDSYDKNIGPTITSFVQGMQNIGSTALDKLQNVGSSAWGSISNAASTAGSTISTAAQGVGQWFADLGTKAGSAKDAVVQKMDDMLNWLGGLGSSIAQKTSGMWNGISEAFKESLNWIIDRWNAFTIKVGGWEIMGKKLPSLTVSMPQIPRLYAGGAVRDENGRLSGPGTGTSDSIVGVNADGIPIVRVADKETVVTADASNHPGNQKILTAMNQGEKFNLPGLATGGAVEDPNAKSNSTFVPGSEQGKPSGPTSPTGKPSDLAGMMSFLSSMASTALYAMGGFSRTDIDCSGLVSAGINALFGEDPFVGRMNTTVEGPWLSARGFTLGKGGNDSITIGFYDQGGGAFGHTAGTLPGGTPFEAHGPDGTPIEYGSGQGADQSIFTDFWHLAIAPQDLLNANVNVSGGNLPNPTYPGTGTTPNSTNTTASTDPSATTDSDKPTTISGWAGKFAQDAATYYAQDTLGVFGIPDELPGAVNAAFVVGNAVGTQGNDSLSGLAGLAGKAQTNSRGAYTAPKTVTVPDQNNPNTPTNTPGQTTSGPTTSGQTTPGQAKLEGPASDQPASPSMPTDVPEGGIAAGTPGAKEAVYSEWLKYGWTEAAQWLDTLRLINGESSWDVGAANPSSTAQGLFQFLDTTRAQFPYGATAAEQAVGGGQYIKSRYHTPSDAWQFWSSQSPHWYDAGGRIPVGDTWVRNQTGKPEAVLTDEQWSDVSGILGALSGPVLDNLNRTIADTSATAMTSAANTVPGVGPAVQAGIGAMRTFNSAVESGLGVAQTFKNSAAQTLTTHEETATKNVNSHNRTTNYHISGTDAQTAMRLARLREQKEAMAYAGGRS</sequence>
<dbReference type="PANTHER" id="PTHR47372">
    <property type="entry name" value="DAUER UP-REGULATED-RELATED"/>
    <property type="match status" value="1"/>
</dbReference>
<feature type="transmembrane region" description="Helical" evidence="2">
    <location>
        <begin position="188"/>
        <end position="212"/>
    </location>
</feature>
<keyword evidence="2" id="KW-0472">Membrane</keyword>
<feature type="region of interest" description="Disordered" evidence="1">
    <location>
        <begin position="229"/>
        <end position="271"/>
    </location>
</feature>
<feature type="compositionally biased region" description="Low complexity" evidence="1">
    <location>
        <begin position="1020"/>
        <end position="1033"/>
    </location>
</feature>
<evidence type="ECO:0000256" key="1">
    <source>
        <dbReference type="SAM" id="MobiDB-lite"/>
    </source>
</evidence>
<feature type="compositionally biased region" description="Polar residues" evidence="1">
    <location>
        <begin position="343"/>
        <end position="355"/>
    </location>
</feature>